<dbReference type="Pfam" id="PF00023">
    <property type="entry name" value="Ank"/>
    <property type="match status" value="1"/>
</dbReference>
<evidence type="ECO:0008006" key="3">
    <source>
        <dbReference type="Google" id="ProtNLM"/>
    </source>
</evidence>
<accession>A0ABR2K3B1</accession>
<sequence>MTLLRIGRSIVDNNIDFFETCPMVHLLTKIPVPFSFPGKNVTLMYPTPLILAVYLNRPEIVQFLLEHENDPDVIHKPTILFLLYLWIIRSSHCRTC</sequence>
<dbReference type="InterPro" id="IPR002110">
    <property type="entry name" value="Ankyrin_rpt"/>
</dbReference>
<dbReference type="InterPro" id="IPR036770">
    <property type="entry name" value="Ankyrin_rpt-contain_sf"/>
</dbReference>
<reference evidence="1 2" key="1">
    <citation type="submission" date="2024-04" db="EMBL/GenBank/DDBJ databases">
        <title>Tritrichomonas musculus Genome.</title>
        <authorList>
            <person name="Alves-Ferreira E."/>
            <person name="Grigg M."/>
            <person name="Lorenzi H."/>
            <person name="Galac M."/>
        </authorList>
    </citation>
    <scope>NUCLEOTIDE SEQUENCE [LARGE SCALE GENOMIC DNA]</scope>
    <source>
        <strain evidence="1 2">EAF2021</strain>
    </source>
</reference>
<evidence type="ECO:0000313" key="1">
    <source>
        <dbReference type="EMBL" id="KAK8885592.1"/>
    </source>
</evidence>
<gene>
    <name evidence="1" type="ORF">M9Y10_041042</name>
</gene>
<evidence type="ECO:0000313" key="2">
    <source>
        <dbReference type="Proteomes" id="UP001470230"/>
    </source>
</evidence>
<protein>
    <recommendedName>
        <fullName evidence="3">Ankyrin repeat protein</fullName>
    </recommendedName>
</protein>
<dbReference type="Proteomes" id="UP001470230">
    <property type="component" value="Unassembled WGS sequence"/>
</dbReference>
<comment type="caution">
    <text evidence="1">The sequence shown here is derived from an EMBL/GenBank/DDBJ whole genome shotgun (WGS) entry which is preliminary data.</text>
</comment>
<proteinExistence type="predicted"/>
<organism evidence="1 2">
    <name type="scientific">Tritrichomonas musculus</name>
    <dbReference type="NCBI Taxonomy" id="1915356"/>
    <lineage>
        <taxon>Eukaryota</taxon>
        <taxon>Metamonada</taxon>
        <taxon>Parabasalia</taxon>
        <taxon>Tritrichomonadida</taxon>
        <taxon>Tritrichomonadidae</taxon>
        <taxon>Tritrichomonas</taxon>
    </lineage>
</organism>
<dbReference type="EMBL" id="JAPFFF010000007">
    <property type="protein sequence ID" value="KAK8885592.1"/>
    <property type="molecule type" value="Genomic_DNA"/>
</dbReference>
<dbReference type="SUPFAM" id="SSF48403">
    <property type="entry name" value="Ankyrin repeat"/>
    <property type="match status" value="1"/>
</dbReference>
<keyword evidence="2" id="KW-1185">Reference proteome</keyword>
<name>A0ABR2K3B1_9EUKA</name>